<keyword evidence="1" id="KW-1133">Transmembrane helix</keyword>
<feature type="transmembrane region" description="Helical" evidence="1">
    <location>
        <begin position="9"/>
        <end position="25"/>
    </location>
</feature>
<dbReference type="EMBL" id="GBXM01042910">
    <property type="protein sequence ID" value="JAH65667.1"/>
    <property type="molecule type" value="Transcribed_RNA"/>
</dbReference>
<organism evidence="2">
    <name type="scientific">Anguilla anguilla</name>
    <name type="common">European freshwater eel</name>
    <name type="synonym">Muraena anguilla</name>
    <dbReference type="NCBI Taxonomy" id="7936"/>
    <lineage>
        <taxon>Eukaryota</taxon>
        <taxon>Metazoa</taxon>
        <taxon>Chordata</taxon>
        <taxon>Craniata</taxon>
        <taxon>Vertebrata</taxon>
        <taxon>Euteleostomi</taxon>
        <taxon>Actinopterygii</taxon>
        <taxon>Neopterygii</taxon>
        <taxon>Teleostei</taxon>
        <taxon>Anguilliformes</taxon>
        <taxon>Anguillidae</taxon>
        <taxon>Anguilla</taxon>
    </lineage>
</organism>
<protein>
    <submittedName>
        <fullName evidence="2">Uncharacterized protein</fullName>
    </submittedName>
</protein>
<reference evidence="2" key="1">
    <citation type="submission" date="2014-11" db="EMBL/GenBank/DDBJ databases">
        <authorList>
            <person name="Amaro Gonzalez C."/>
        </authorList>
    </citation>
    <scope>NUCLEOTIDE SEQUENCE</scope>
</reference>
<name>A0A0E9UIU4_ANGAN</name>
<evidence type="ECO:0000256" key="1">
    <source>
        <dbReference type="SAM" id="Phobius"/>
    </source>
</evidence>
<reference evidence="2" key="2">
    <citation type="journal article" date="2015" name="Fish Shellfish Immunol.">
        <title>Early steps in the European eel (Anguilla anguilla)-Vibrio vulnificus interaction in the gills: Role of the RtxA13 toxin.</title>
        <authorList>
            <person name="Callol A."/>
            <person name="Pajuelo D."/>
            <person name="Ebbesson L."/>
            <person name="Teles M."/>
            <person name="MacKenzie S."/>
            <person name="Amaro C."/>
        </authorList>
    </citation>
    <scope>NUCLEOTIDE SEQUENCE</scope>
</reference>
<accession>A0A0E9UIU4</accession>
<sequence length="26" mass="3092">MNNSPRPRNVQILVVITVFCMYIFVH</sequence>
<dbReference type="AlphaFoldDB" id="A0A0E9UIU4"/>
<keyword evidence="1" id="KW-0812">Transmembrane</keyword>
<evidence type="ECO:0000313" key="2">
    <source>
        <dbReference type="EMBL" id="JAH65667.1"/>
    </source>
</evidence>
<proteinExistence type="predicted"/>
<keyword evidence="1" id="KW-0472">Membrane</keyword>